<dbReference type="EMBL" id="JAVQLW010000001">
    <property type="protein sequence ID" value="MDS9467323.1"/>
    <property type="molecule type" value="Genomic_DNA"/>
</dbReference>
<reference evidence="2" key="1">
    <citation type="submission" date="2023-07" db="EMBL/GenBank/DDBJ databases">
        <title>Paracoccus sp. MBLB3053 whole genome sequence.</title>
        <authorList>
            <person name="Hwang C.Y."/>
            <person name="Cho E.-S."/>
            <person name="Seo M.-J."/>
        </authorList>
    </citation>
    <scope>NUCLEOTIDE SEQUENCE [LARGE SCALE GENOMIC DNA]</scope>
    <source>
        <strain evidence="2">MBLB3053</strain>
    </source>
</reference>
<proteinExistence type="predicted"/>
<dbReference type="Proteomes" id="UP001269144">
    <property type="component" value="Unassembled WGS sequence"/>
</dbReference>
<comment type="caution">
    <text evidence="1">The sequence shown here is derived from an EMBL/GenBank/DDBJ whole genome shotgun (WGS) entry which is preliminary data.</text>
</comment>
<organism evidence="1 2">
    <name type="scientific">Paracoccus aurantius</name>
    <dbReference type="NCBI Taxonomy" id="3073814"/>
    <lineage>
        <taxon>Bacteria</taxon>
        <taxon>Pseudomonadati</taxon>
        <taxon>Pseudomonadota</taxon>
        <taxon>Alphaproteobacteria</taxon>
        <taxon>Rhodobacterales</taxon>
        <taxon>Paracoccaceae</taxon>
        <taxon>Paracoccus</taxon>
    </lineage>
</organism>
<sequence length="72" mass="8171">MSTSARIITVQISPYISWQGEAHLAPRKYQDEMAIRIKRLRRHAHGHPLSAEDEAHNAALDEVLATIARKRS</sequence>
<evidence type="ECO:0000313" key="1">
    <source>
        <dbReference type="EMBL" id="MDS9467323.1"/>
    </source>
</evidence>
<accession>A0ABU2HQM0</accession>
<protein>
    <submittedName>
        <fullName evidence="1">Uncharacterized protein</fullName>
    </submittedName>
</protein>
<gene>
    <name evidence="1" type="ORF">RGQ15_07015</name>
</gene>
<evidence type="ECO:0000313" key="2">
    <source>
        <dbReference type="Proteomes" id="UP001269144"/>
    </source>
</evidence>
<dbReference type="RefSeq" id="WP_311159501.1">
    <property type="nucleotide sequence ID" value="NZ_JAVQLW010000001.1"/>
</dbReference>
<name>A0ABU2HQM0_9RHOB</name>
<keyword evidence="2" id="KW-1185">Reference proteome</keyword>